<feature type="region of interest" description="Disordered" evidence="1">
    <location>
        <begin position="138"/>
        <end position="210"/>
    </location>
</feature>
<dbReference type="EMBL" id="BMAU01021274">
    <property type="protein sequence ID" value="GFY07514.1"/>
    <property type="molecule type" value="Genomic_DNA"/>
</dbReference>
<evidence type="ECO:0000313" key="2">
    <source>
        <dbReference type="EMBL" id="GFY07514.1"/>
    </source>
</evidence>
<sequence length="210" mass="23113">MENSKKIDPLRNPFFSTEIRRGVNLSCLRGEHQRNAAKKASPKKPPVEGKGEDKGIFYDFLKRTLIDSKDEEAAKSLPDKNFSSILSSLLPKGEDRGDLFYDTEGKPVGYTNDFIINRCRITREGWMVLPGVDPSLFTSSGGASSDEASSDEASSDEVSSDEASSDEASSSLYAMGGEEEDTTRRDLDMKETTPAAQKKTPKGVRKTEEK</sequence>
<feature type="compositionally biased region" description="Basic and acidic residues" evidence="1">
    <location>
        <begin position="182"/>
        <end position="191"/>
    </location>
</feature>
<name>A0A8X6S636_TRICX</name>
<comment type="caution">
    <text evidence="2">The sequence shown here is derived from an EMBL/GenBank/DDBJ whole genome shotgun (WGS) entry which is preliminary data.</text>
</comment>
<dbReference type="Proteomes" id="UP000887159">
    <property type="component" value="Unassembled WGS sequence"/>
</dbReference>
<proteinExistence type="predicted"/>
<keyword evidence="3" id="KW-1185">Reference proteome</keyword>
<organism evidence="2 3">
    <name type="scientific">Trichonephila clavipes</name>
    <name type="common">Golden silk orbweaver</name>
    <name type="synonym">Nephila clavipes</name>
    <dbReference type="NCBI Taxonomy" id="2585209"/>
    <lineage>
        <taxon>Eukaryota</taxon>
        <taxon>Metazoa</taxon>
        <taxon>Ecdysozoa</taxon>
        <taxon>Arthropoda</taxon>
        <taxon>Chelicerata</taxon>
        <taxon>Arachnida</taxon>
        <taxon>Araneae</taxon>
        <taxon>Araneomorphae</taxon>
        <taxon>Entelegynae</taxon>
        <taxon>Araneoidea</taxon>
        <taxon>Nephilidae</taxon>
        <taxon>Trichonephila</taxon>
    </lineage>
</organism>
<reference evidence="2" key="1">
    <citation type="submission" date="2020-08" db="EMBL/GenBank/DDBJ databases">
        <title>Multicomponent nature underlies the extraordinary mechanical properties of spider dragline silk.</title>
        <authorList>
            <person name="Kono N."/>
            <person name="Nakamura H."/>
            <person name="Mori M."/>
            <person name="Yoshida Y."/>
            <person name="Ohtoshi R."/>
            <person name="Malay A.D."/>
            <person name="Moran D.A.P."/>
            <person name="Tomita M."/>
            <person name="Numata K."/>
            <person name="Arakawa K."/>
        </authorList>
    </citation>
    <scope>NUCLEOTIDE SEQUENCE</scope>
</reference>
<feature type="region of interest" description="Disordered" evidence="1">
    <location>
        <begin position="31"/>
        <end position="53"/>
    </location>
</feature>
<evidence type="ECO:0000313" key="3">
    <source>
        <dbReference type="Proteomes" id="UP000887159"/>
    </source>
</evidence>
<protein>
    <submittedName>
        <fullName evidence="2">Uncharacterized protein</fullName>
    </submittedName>
</protein>
<accession>A0A8X6S636</accession>
<feature type="compositionally biased region" description="Acidic residues" evidence="1">
    <location>
        <begin position="148"/>
        <end position="165"/>
    </location>
</feature>
<evidence type="ECO:0000256" key="1">
    <source>
        <dbReference type="SAM" id="MobiDB-lite"/>
    </source>
</evidence>
<gene>
    <name evidence="2" type="ORF">TNCV_1822741</name>
</gene>
<dbReference type="AlphaFoldDB" id="A0A8X6S636"/>